<keyword evidence="5 7" id="KW-1133">Transmembrane helix</keyword>
<dbReference type="PANTHER" id="PTHR30012">
    <property type="entry name" value="GENERAL SECRETION PATHWAY PROTEIN"/>
    <property type="match status" value="1"/>
</dbReference>
<gene>
    <name evidence="9" type="ORF">HMPREF1250_1947</name>
</gene>
<evidence type="ECO:0000256" key="6">
    <source>
        <dbReference type="ARBA" id="ARBA00023136"/>
    </source>
</evidence>
<evidence type="ECO:0000313" key="10">
    <source>
        <dbReference type="Proteomes" id="UP000017090"/>
    </source>
</evidence>
<comment type="subcellular location">
    <subcellularLocation>
        <location evidence="1">Cell membrane</location>
        <topology evidence="1">Multi-pass membrane protein</topology>
    </subcellularLocation>
</comment>
<comment type="caution">
    <text evidence="9">The sequence shown here is derived from an EMBL/GenBank/DDBJ whole genome shotgun (WGS) entry which is preliminary data.</text>
</comment>
<keyword evidence="10" id="KW-1185">Reference proteome</keyword>
<evidence type="ECO:0000256" key="2">
    <source>
        <dbReference type="ARBA" id="ARBA00005745"/>
    </source>
</evidence>
<dbReference type="InterPro" id="IPR042094">
    <property type="entry name" value="T2SS_GspF_sf"/>
</dbReference>
<feature type="transmembrane region" description="Helical" evidence="7">
    <location>
        <begin position="166"/>
        <end position="195"/>
    </location>
</feature>
<dbReference type="eggNOG" id="COG1459">
    <property type="taxonomic scope" value="Bacteria"/>
</dbReference>
<dbReference type="InterPro" id="IPR018076">
    <property type="entry name" value="T2SS_GspF_dom"/>
</dbReference>
<dbReference type="Pfam" id="PF00482">
    <property type="entry name" value="T2SSF"/>
    <property type="match status" value="2"/>
</dbReference>
<comment type="similarity">
    <text evidence="2">Belongs to the GSP F family.</text>
</comment>
<name>U7URG2_9FIRM</name>
<dbReference type="RefSeq" id="WP_023052923.1">
    <property type="nucleotide sequence ID" value="NZ_AWXA01000007.1"/>
</dbReference>
<dbReference type="InterPro" id="IPR003004">
    <property type="entry name" value="GspF/PilC"/>
</dbReference>
<proteinExistence type="inferred from homology"/>
<dbReference type="Gene3D" id="1.20.81.30">
    <property type="entry name" value="Type II secretion system (T2SS), domain F"/>
    <property type="match status" value="2"/>
</dbReference>
<evidence type="ECO:0000259" key="8">
    <source>
        <dbReference type="Pfam" id="PF00482"/>
    </source>
</evidence>
<dbReference type="PANTHER" id="PTHR30012:SF0">
    <property type="entry name" value="TYPE II SECRETION SYSTEM PROTEIN F-RELATED"/>
    <property type="match status" value="1"/>
</dbReference>
<dbReference type="OrthoDB" id="9805682at2"/>
<evidence type="ECO:0000256" key="1">
    <source>
        <dbReference type="ARBA" id="ARBA00004651"/>
    </source>
</evidence>
<evidence type="ECO:0000256" key="3">
    <source>
        <dbReference type="ARBA" id="ARBA00022475"/>
    </source>
</evidence>
<feature type="domain" description="Type II secretion system protein GspF" evidence="8">
    <location>
        <begin position="269"/>
        <end position="391"/>
    </location>
</feature>
<dbReference type="PATRIC" id="fig|1111454.3.peg.283"/>
<keyword evidence="4 7" id="KW-0812">Transmembrane</keyword>
<feature type="transmembrane region" description="Helical" evidence="7">
    <location>
        <begin position="215"/>
        <end position="238"/>
    </location>
</feature>
<reference evidence="9 10" key="1">
    <citation type="submission" date="2013-09" db="EMBL/GenBank/DDBJ databases">
        <authorList>
            <person name="Durkin A.S."/>
            <person name="Haft D.R."/>
            <person name="McCorrison J."/>
            <person name="Torralba M."/>
            <person name="Gillis M."/>
            <person name="Haft D.H."/>
            <person name="Methe B."/>
            <person name="Sutton G."/>
            <person name="Nelson K.E."/>
        </authorList>
    </citation>
    <scope>NUCLEOTIDE SEQUENCE [LARGE SCALE GENOMIC DNA]</scope>
    <source>
        <strain evidence="9 10">BV3C16-1</strain>
    </source>
</reference>
<dbReference type="GO" id="GO:0005886">
    <property type="term" value="C:plasma membrane"/>
    <property type="evidence" value="ECO:0007669"/>
    <property type="project" value="UniProtKB-SubCell"/>
</dbReference>
<dbReference type="Proteomes" id="UP000017090">
    <property type="component" value="Unassembled WGS sequence"/>
</dbReference>
<sequence length="401" mass="44328">MRRFRIEVVDREGKLRHMHISAPSEEDVDSAVAKRGWQIRTIEGEGAYFFFCFASAPKFSTARLAFFFSQLAMLLQAGLPVAESWRLICREMRKDKAAALLEEGVSKMERGMTLSAAMEGTGLFPASACRILAAGEYAGTLEGTLQLLGAYYERVGKTRQKIVQALIYPLFLLVVTSFVSVGAVLYILPVFAALFSHMQTPLPAVTRLLLSGGELIRENSIGLVLFLVAATASIWYGFGNEIRRGKIEGALCQCEKARELYLSWCWQRFSLVLAMQLGGTVPLTEAMRLAADTVDAPWFRQRVYRSLQYLEGGLSLNEAVRICAFDTPYVGAMLRVAESTGNYEAILQSIAAYYSWRLESLSVKAGKALEPLMLLIIGTIVGIVVLCLLLPLLAMTTELSQ</sequence>
<protein>
    <submittedName>
        <fullName evidence="9">Type II secretion system protein F</fullName>
    </submittedName>
</protein>
<feature type="domain" description="Type II secretion system protein GspF" evidence="8">
    <location>
        <begin position="67"/>
        <end position="189"/>
    </location>
</feature>
<keyword evidence="6 7" id="KW-0472">Membrane</keyword>
<dbReference type="PRINTS" id="PR00812">
    <property type="entry name" value="BCTERIALGSPF"/>
</dbReference>
<feature type="transmembrane region" description="Helical" evidence="7">
    <location>
        <begin position="372"/>
        <end position="394"/>
    </location>
</feature>
<dbReference type="STRING" id="1111454.HMPREF1250_1947"/>
<evidence type="ECO:0000256" key="5">
    <source>
        <dbReference type="ARBA" id="ARBA00022989"/>
    </source>
</evidence>
<evidence type="ECO:0000313" key="9">
    <source>
        <dbReference type="EMBL" id="ERT62027.1"/>
    </source>
</evidence>
<dbReference type="EMBL" id="AWXA01000007">
    <property type="protein sequence ID" value="ERT62027.1"/>
    <property type="molecule type" value="Genomic_DNA"/>
</dbReference>
<accession>U7URG2</accession>
<keyword evidence="3" id="KW-1003">Cell membrane</keyword>
<organism evidence="9 10">
    <name type="scientific">Megasphaera vaginalis</name>
    <name type="common">ex Srinivasan et al. 2021</name>
    <dbReference type="NCBI Taxonomy" id="1111454"/>
    <lineage>
        <taxon>Bacteria</taxon>
        <taxon>Bacillati</taxon>
        <taxon>Bacillota</taxon>
        <taxon>Negativicutes</taxon>
        <taxon>Veillonellales</taxon>
        <taxon>Veillonellaceae</taxon>
        <taxon>Megasphaera</taxon>
    </lineage>
</organism>
<evidence type="ECO:0000256" key="7">
    <source>
        <dbReference type="SAM" id="Phobius"/>
    </source>
</evidence>
<evidence type="ECO:0000256" key="4">
    <source>
        <dbReference type="ARBA" id="ARBA00022692"/>
    </source>
</evidence>
<dbReference type="AlphaFoldDB" id="U7URG2"/>